<dbReference type="Proteomes" id="UP000886523">
    <property type="component" value="Unassembled WGS sequence"/>
</dbReference>
<feature type="compositionally biased region" description="Pro residues" evidence="1">
    <location>
        <begin position="57"/>
        <end position="70"/>
    </location>
</feature>
<evidence type="ECO:0000256" key="1">
    <source>
        <dbReference type="SAM" id="MobiDB-lite"/>
    </source>
</evidence>
<feature type="compositionally biased region" description="Polar residues" evidence="1">
    <location>
        <begin position="268"/>
        <end position="282"/>
    </location>
</feature>
<dbReference type="EMBL" id="MU128917">
    <property type="protein sequence ID" value="KAF9519498.1"/>
    <property type="molecule type" value="Genomic_DNA"/>
</dbReference>
<feature type="region of interest" description="Disordered" evidence="1">
    <location>
        <begin position="374"/>
        <end position="415"/>
    </location>
</feature>
<reference evidence="2" key="1">
    <citation type="journal article" date="2020" name="Nat. Commun.">
        <title>Large-scale genome sequencing of mycorrhizal fungi provides insights into the early evolution of symbiotic traits.</title>
        <authorList>
            <person name="Miyauchi S."/>
            <person name="Kiss E."/>
            <person name="Kuo A."/>
            <person name="Drula E."/>
            <person name="Kohler A."/>
            <person name="Sanchez-Garcia M."/>
            <person name="Morin E."/>
            <person name="Andreopoulos B."/>
            <person name="Barry K.W."/>
            <person name="Bonito G."/>
            <person name="Buee M."/>
            <person name="Carver A."/>
            <person name="Chen C."/>
            <person name="Cichocki N."/>
            <person name="Clum A."/>
            <person name="Culley D."/>
            <person name="Crous P.W."/>
            <person name="Fauchery L."/>
            <person name="Girlanda M."/>
            <person name="Hayes R.D."/>
            <person name="Keri Z."/>
            <person name="LaButti K."/>
            <person name="Lipzen A."/>
            <person name="Lombard V."/>
            <person name="Magnuson J."/>
            <person name="Maillard F."/>
            <person name="Murat C."/>
            <person name="Nolan M."/>
            <person name="Ohm R.A."/>
            <person name="Pangilinan J."/>
            <person name="Pereira M.F."/>
            <person name="Perotto S."/>
            <person name="Peter M."/>
            <person name="Pfister S."/>
            <person name="Riley R."/>
            <person name="Sitrit Y."/>
            <person name="Stielow J.B."/>
            <person name="Szollosi G."/>
            <person name="Zifcakova L."/>
            <person name="Stursova M."/>
            <person name="Spatafora J.W."/>
            <person name="Tedersoo L."/>
            <person name="Vaario L.M."/>
            <person name="Yamada A."/>
            <person name="Yan M."/>
            <person name="Wang P."/>
            <person name="Xu J."/>
            <person name="Bruns T."/>
            <person name="Baldrian P."/>
            <person name="Vilgalys R."/>
            <person name="Dunand C."/>
            <person name="Henrissat B."/>
            <person name="Grigoriev I.V."/>
            <person name="Hibbett D."/>
            <person name="Nagy L.G."/>
            <person name="Martin F.M."/>
        </authorList>
    </citation>
    <scope>NUCLEOTIDE SEQUENCE</scope>
    <source>
        <strain evidence="2">UP504</strain>
    </source>
</reference>
<sequence>MRSGDSAHKALSLSVSDVSFLEEVVPTRYGHDDDGFSAFGFDDVPNGSPLPGKSPSSDPPLPAPLPPPPRSGITASNTTTLQLPLPSPASKIEDDIWDVFAAPPSTQLPSPALPSHLLTQSSAIPPTRFMGPSSNTPPTVPRRSITPKMVSSTLSTGTVPSLLPPPARSMSALAVQKTLITNIPQIQQSPSSPLSAGLPLGSPYLDETTARSHDYVMKPHMYDTPPPSSGPDEAFDLFDDFTNSTPKSSMPTHPPTPPNKSPNRTYPGGSSTRGSLQRPGTTSQSSATRPASVSSSMLSASTRKGSSLNFDFLTSDTTKPNAQVSAVPHGNGIAPPIVIAPRSSQSPPLRPLSHVTAPPALAPSQGRVASPIPSAPSINLRPSFGTMPVAVPPTPPTAGPQGGLTAQDLSFFENL</sequence>
<feature type="region of interest" description="Disordered" evidence="1">
    <location>
        <begin position="217"/>
        <end position="303"/>
    </location>
</feature>
<comment type="caution">
    <text evidence="2">The sequence shown here is derived from an EMBL/GenBank/DDBJ whole genome shotgun (WGS) entry which is preliminary data.</text>
</comment>
<dbReference type="AlphaFoldDB" id="A0A9P6B857"/>
<feature type="region of interest" description="Disordered" evidence="1">
    <location>
        <begin position="32"/>
        <end position="89"/>
    </location>
</feature>
<feature type="region of interest" description="Disordered" evidence="1">
    <location>
        <begin position="126"/>
        <end position="145"/>
    </location>
</feature>
<proteinExistence type="predicted"/>
<keyword evidence="3" id="KW-1185">Reference proteome</keyword>
<name>A0A9P6B857_9AGAM</name>
<feature type="compositionally biased region" description="Low complexity" evidence="1">
    <location>
        <begin position="283"/>
        <end position="301"/>
    </location>
</feature>
<feature type="compositionally biased region" description="Polar residues" evidence="1">
    <location>
        <begin position="73"/>
        <end position="82"/>
    </location>
</feature>
<feature type="region of interest" description="Disordered" evidence="1">
    <location>
        <begin position="186"/>
        <end position="205"/>
    </location>
</feature>
<protein>
    <submittedName>
        <fullName evidence="2">Uncharacterized protein</fullName>
    </submittedName>
</protein>
<organism evidence="2 3">
    <name type="scientific">Hydnum rufescens UP504</name>
    <dbReference type="NCBI Taxonomy" id="1448309"/>
    <lineage>
        <taxon>Eukaryota</taxon>
        <taxon>Fungi</taxon>
        <taxon>Dikarya</taxon>
        <taxon>Basidiomycota</taxon>
        <taxon>Agaricomycotina</taxon>
        <taxon>Agaricomycetes</taxon>
        <taxon>Cantharellales</taxon>
        <taxon>Hydnaceae</taxon>
        <taxon>Hydnum</taxon>
    </lineage>
</organism>
<evidence type="ECO:0000313" key="2">
    <source>
        <dbReference type="EMBL" id="KAF9519498.1"/>
    </source>
</evidence>
<gene>
    <name evidence="2" type="ORF">BS47DRAFT_1152431</name>
</gene>
<accession>A0A9P6B857</accession>
<evidence type="ECO:0000313" key="3">
    <source>
        <dbReference type="Proteomes" id="UP000886523"/>
    </source>
</evidence>